<protein>
    <recommendedName>
        <fullName evidence="3">Reverse transcriptase zinc-binding domain-containing protein</fullName>
    </recommendedName>
</protein>
<dbReference type="Ensembl" id="ENSPMET00000004889.1">
    <property type="protein sequence ID" value="ENSPMEP00000006984.1"/>
    <property type="gene ID" value="ENSPMEG00000008556.1"/>
</dbReference>
<reference evidence="1" key="1">
    <citation type="submission" date="2025-08" db="UniProtKB">
        <authorList>
            <consortium name="Ensembl"/>
        </authorList>
    </citation>
    <scope>IDENTIFICATION</scope>
</reference>
<evidence type="ECO:0008006" key="3">
    <source>
        <dbReference type="Google" id="ProtNLM"/>
    </source>
</evidence>
<keyword evidence="2" id="KW-1185">Reference proteome</keyword>
<dbReference type="AlphaFoldDB" id="A0A3B3WWG4"/>
<proteinExistence type="predicted"/>
<evidence type="ECO:0000313" key="2">
    <source>
        <dbReference type="Proteomes" id="UP000261480"/>
    </source>
</evidence>
<name>A0A3B3WWG4_9TELE</name>
<sequence>MLKIKSYFKRCKGNECLKLCWNGCGEKESLLHMWWYCPDVKLFWNQIVKAASIMLSINLIVCPAICLLSNRAADFHT</sequence>
<accession>A0A3B3WWG4</accession>
<evidence type="ECO:0000313" key="1">
    <source>
        <dbReference type="Ensembl" id="ENSPMEP00000006984.1"/>
    </source>
</evidence>
<reference evidence="1" key="2">
    <citation type="submission" date="2025-09" db="UniProtKB">
        <authorList>
            <consortium name="Ensembl"/>
        </authorList>
    </citation>
    <scope>IDENTIFICATION</scope>
</reference>
<dbReference type="Proteomes" id="UP000261480">
    <property type="component" value="Unplaced"/>
</dbReference>
<organism evidence="1 2">
    <name type="scientific">Poecilia mexicana</name>
    <dbReference type="NCBI Taxonomy" id="48701"/>
    <lineage>
        <taxon>Eukaryota</taxon>
        <taxon>Metazoa</taxon>
        <taxon>Chordata</taxon>
        <taxon>Craniata</taxon>
        <taxon>Vertebrata</taxon>
        <taxon>Euteleostomi</taxon>
        <taxon>Actinopterygii</taxon>
        <taxon>Neopterygii</taxon>
        <taxon>Teleostei</taxon>
        <taxon>Neoteleostei</taxon>
        <taxon>Acanthomorphata</taxon>
        <taxon>Ovalentaria</taxon>
        <taxon>Atherinomorphae</taxon>
        <taxon>Cyprinodontiformes</taxon>
        <taxon>Poeciliidae</taxon>
        <taxon>Poeciliinae</taxon>
        <taxon>Poecilia</taxon>
    </lineage>
</organism>